<evidence type="ECO:0000256" key="1">
    <source>
        <dbReference type="ARBA" id="ARBA00022837"/>
    </source>
</evidence>
<dbReference type="EMBL" id="WIUZ02000007">
    <property type="protein sequence ID" value="KAF9784915.1"/>
    <property type="molecule type" value="Genomic_DNA"/>
</dbReference>
<feature type="compositionally biased region" description="Acidic residues" evidence="2">
    <location>
        <begin position="956"/>
        <end position="978"/>
    </location>
</feature>
<dbReference type="SUPFAM" id="SSF47923">
    <property type="entry name" value="Ypt/Rab-GAP domain of gyp1p"/>
    <property type="match status" value="2"/>
</dbReference>
<dbReference type="Gene3D" id="1.10.472.80">
    <property type="entry name" value="Ypt/Rab-GAP domain of gyp1p, domain 3"/>
    <property type="match status" value="1"/>
</dbReference>
<dbReference type="PROSITE" id="PS50222">
    <property type="entry name" value="EF_HAND_2"/>
    <property type="match status" value="1"/>
</dbReference>
<feature type="region of interest" description="Disordered" evidence="2">
    <location>
        <begin position="847"/>
        <end position="926"/>
    </location>
</feature>
<dbReference type="SUPFAM" id="SSF47473">
    <property type="entry name" value="EF-hand"/>
    <property type="match status" value="1"/>
</dbReference>
<feature type="compositionally biased region" description="Polar residues" evidence="2">
    <location>
        <begin position="887"/>
        <end position="898"/>
    </location>
</feature>
<dbReference type="InterPro" id="IPR011992">
    <property type="entry name" value="EF-hand-dom_pair"/>
</dbReference>
<sequence>MAAIASQLRNYKEPGKEQLTHLFFALPSADGKPADPSYANLESLDVNAVLSLGSPGQEDSYAGKLYLFPPFLTFASLDRKSARFSIPLSAIRRVERLNARAGIYALSFTLWHGTKIIVQLTSLRPTADLFCTLLKEALKVELSKGQMKALKAFVKTCYSESLVDSSTTLSASLVKDQDQEEDKDSKVTDDSQPLYHTGLGHRFKFPGDPKKLREASKIKLWTQYLELHGRNLTLLRYPQCTRLVQVGLPNRLRGEMWETLSGSIYLRFTNPGVYRQILDQHEGRTTTSTEEIEKDLHRSLPEYSAYQNPEGIDALRRVLQAYSFKNPETGYCQAMNILAAAILIYTSEEQGFWLLQVICDRLLPGYYSPSMHGTLLDQRVFESLVQRCLPTIHEHFQAVDVQLSVASLPWFLSLFINSMPMVFAFRIIDCFFCMGPKVLFQTWWVSWIVLSILKINGEALLQIQDDGGFIHLMRDYFASLGKSAHPDSPDPRARAITRFQELLLISFREFVVITDESIQAERRKHRGEVVHSIESFSKRAAVRNLKSLERFTKEQAGLIYDAWYNSICAVPQGVKDTRLEGRGAALLVLTKDEQEEKPETRIALPTFRKFISEIVSWARDDKIVQNGFQTRVDRETVEHEFIDRLFAFWDTSYKGSLSLQDLVSGLDGVMFNDLMDNIEWFFNIHDKNKDGFLSKDEVLTLSESMLFIFRNEVGDAYLGAISRFMSNAFEYGDALLPETTSEGSPGSDGTPSQIESNQPYLNLATFRMVVLADEVLESFFDQDFSGTFRLEPTPLEELPTSNSGFLSGMWSTIATNDNKKILNKLSDEVARTIGRHKVEHMPAIGRYTTMEEPKARESLLTPSMRHSASRSSLNAQETEPPIIQIPTAASASTSSLDQTPTTPPKTTKSGHLAVEPRTPLTPGSAIHSEFSPLPIVKAANAALLTMERTPFAIDDAKDEDDDDDEDLTTDEEFESGDDAVLDEVDAFLEAHDSGLTEDQKEVAKGS</sequence>
<dbReference type="PANTHER" id="PTHR47219">
    <property type="entry name" value="RAB GTPASE-ACTIVATING PROTEIN 1-LIKE"/>
    <property type="match status" value="1"/>
</dbReference>
<name>A0A9P6L6J5_9AGAM</name>
<dbReference type="InterPro" id="IPR002048">
    <property type="entry name" value="EF_hand_dom"/>
</dbReference>
<dbReference type="OrthoDB" id="17687at2759"/>
<evidence type="ECO:0000256" key="2">
    <source>
        <dbReference type="SAM" id="MobiDB-lite"/>
    </source>
</evidence>
<accession>A0A9P6L6J5</accession>
<dbReference type="PROSITE" id="PS50086">
    <property type="entry name" value="TBC_RABGAP"/>
    <property type="match status" value="1"/>
</dbReference>
<dbReference type="Proteomes" id="UP000736335">
    <property type="component" value="Unassembled WGS sequence"/>
</dbReference>
<evidence type="ECO:0000313" key="5">
    <source>
        <dbReference type="EMBL" id="KAF9784915.1"/>
    </source>
</evidence>
<dbReference type="InterPro" id="IPR050302">
    <property type="entry name" value="Rab_GAP_TBC_domain"/>
</dbReference>
<gene>
    <name evidence="5" type="ORF">BJ322DRAFT_1108392</name>
</gene>
<reference evidence="5" key="2">
    <citation type="submission" date="2020-11" db="EMBL/GenBank/DDBJ databases">
        <authorList>
            <consortium name="DOE Joint Genome Institute"/>
            <person name="Kuo A."/>
            <person name="Miyauchi S."/>
            <person name="Kiss E."/>
            <person name="Drula E."/>
            <person name="Kohler A."/>
            <person name="Sanchez-Garcia M."/>
            <person name="Andreopoulos B."/>
            <person name="Barry K.W."/>
            <person name="Bonito G."/>
            <person name="Buee M."/>
            <person name="Carver A."/>
            <person name="Chen C."/>
            <person name="Cichocki N."/>
            <person name="Clum A."/>
            <person name="Culley D."/>
            <person name="Crous P.W."/>
            <person name="Fauchery L."/>
            <person name="Girlanda M."/>
            <person name="Hayes R."/>
            <person name="Keri Z."/>
            <person name="Labutti K."/>
            <person name="Lipzen A."/>
            <person name="Lombard V."/>
            <person name="Magnuson J."/>
            <person name="Maillard F."/>
            <person name="Morin E."/>
            <person name="Murat C."/>
            <person name="Nolan M."/>
            <person name="Ohm R."/>
            <person name="Pangilinan J."/>
            <person name="Pereira M."/>
            <person name="Perotto S."/>
            <person name="Peter M."/>
            <person name="Riley R."/>
            <person name="Sitrit Y."/>
            <person name="Stielow B."/>
            <person name="Szollosi G."/>
            <person name="Zifcakova L."/>
            <person name="Stursova M."/>
            <person name="Spatafora J.W."/>
            <person name="Tedersoo L."/>
            <person name="Vaario L.-M."/>
            <person name="Yamada A."/>
            <person name="Yan M."/>
            <person name="Wang P."/>
            <person name="Xu J."/>
            <person name="Bruns T."/>
            <person name="Baldrian P."/>
            <person name="Vilgalys R."/>
            <person name="Henrissat B."/>
            <person name="Grigoriev I.V."/>
            <person name="Hibbett D."/>
            <person name="Nagy L.G."/>
            <person name="Martin F.M."/>
        </authorList>
    </citation>
    <scope>NUCLEOTIDE SEQUENCE</scope>
    <source>
        <strain evidence="5">UH-Tt-Lm1</strain>
    </source>
</reference>
<feature type="domain" description="Rab-GAP TBC" evidence="3">
    <location>
        <begin position="247"/>
        <end position="435"/>
    </location>
</feature>
<feature type="domain" description="EF-hand" evidence="4">
    <location>
        <begin position="673"/>
        <end position="708"/>
    </location>
</feature>
<keyword evidence="1" id="KW-0106">Calcium</keyword>
<dbReference type="Pfam" id="PF00566">
    <property type="entry name" value="RabGAP-TBC"/>
    <property type="match status" value="1"/>
</dbReference>
<organism evidence="5 6">
    <name type="scientific">Thelephora terrestris</name>
    <dbReference type="NCBI Taxonomy" id="56493"/>
    <lineage>
        <taxon>Eukaryota</taxon>
        <taxon>Fungi</taxon>
        <taxon>Dikarya</taxon>
        <taxon>Basidiomycota</taxon>
        <taxon>Agaricomycotina</taxon>
        <taxon>Agaricomycetes</taxon>
        <taxon>Thelephorales</taxon>
        <taxon>Thelephoraceae</taxon>
        <taxon>Thelephora</taxon>
    </lineage>
</organism>
<dbReference type="GO" id="GO:0005096">
    <property type="term" value="F:GTPase activator activity"/>
    <property type="evidence" value="ECO:0007669"/>
    <property type="project" value="TreeGrafter"/>
</dbReference>
<dbReference type="GO" id="GO:0005509">
    <property type="term" value="F:calcium ion binding"/>
    <property type="evidence" value="ECO:0007669"/>
    <property type="project" value="InterPro"/>
</dbReference>
<dbReference type="GO" id="GO:0031267">
    <property type="term" value="F:small GTPase binding"/>
    <property type="evidence" value="ECO:0007669"/>
    <property type="project" value="TreeGrafter"/>
</dbReference>
<dbReference type="InterPro" id="IPR000195">
    <property type="entry name" value="Rab-GAP-TBC_dom"/>
</dbReference>
<dbReference type="PANTHER" id="PTHR47219:SF20">
    <property type="entry name" value="TBC1 DOMAIN FAMILY MEMBER 2B"/>
    <property type="match status" value="1"/>
</dbReference>
<proteinExistence type="predicted"/>
<dbReference type="AlphaFoldDB" id="A0A9P6L6J5"/>
<evidence type="ECO:0000259" key="4">
    <source>
        <dbReference type="PROSITE" id="PS50222"/>
    </source>
</evidence>
<evidence type="ECO:0000259" key="3">
    <source>
        <dbReference type="PROSITE" id="PS50086"/>
    </source>
</evidence>
<keyword evidence="6" id="KW-1185">Reference proteome</keyword>
<dbReference type="Gene3D" id="1.10.8.270">
    <property type="entry name" value="putative rabgap domain of human tbc1 domain family member 14 like domains"/>
    <property type="match status" value="1"/>
</dbReference>
<dbReference type="PROSITE" id="PS00018">
    <property type="entry name" value="EF_HAND_1"/>
    <property type="match status" value="1"/>
</dbReference>
<dbReference type="Gene3D" id="1.10.238.10">
    <property type="entry name" value="EF-hand"/>
    <property type="match status" value="1"/>
</dbReference>
<dbReference type="InterPro" id="IPR018247">
    <property type="entry name" value="EF_Hand_1_Ca_BS"/>
</dbReference>
<dbReference type="FunFam" id="1.10.8.270:FF:000002">
    <property type="entry name" value="TBC1 domain family member 9B"/>
    <property type="match status" value="1"/>
</dbReference>
<reference evidence="5" key="1">
    <citation type="journal article" date="2020" name="Nat. Commun.">
        <title>Large-scale genome sequencing of mycorrhizal fungi provides insights into the early evolution of symbiotic traits.</title>
        <authorList>
            <person name="Miyauchi S."/>
            <person name="Kiss E."/>
            <person name="Kuo A."/>
            <person name="Drula E."/>
            <person name="Kohler A."/>
            <person name="Sanchez-Garcia M."/>
            <person name="Morin E."/>
            <person name="Andreopoulos B."/>
            <person name="Barry K.W."/>
            <person name="Bonito G."/>
            <person name="Buee M."/>
            <person name="Carver A."/>
            <person name="Chen C."/>
            <person name="Cichocki N."/>
            <person name="Clum A."/>
            <person name="Culley D."/>
            <person name="Crous P.W."/>
            <person name="Fauchery L."/>
            <person name="Girlanda M."/>
            <person name="Hayes R.D."/>
            <person name="Keri Z."/>
            <person name="LaButti K."/>
            <person name="Lipzen A."/>
            <person name="Lombard V."/>
            <person name="Magnuson J."/>
            <person name="Maillard F."/>
            <person name="Murat C."/>
            <person name="Nolan M."/>
            <person name="Ohm R.A."/>
            <person name="Pangilinan J."/>
            <person name="Pereira M.F."/>
            <person name="Perotto S."/>
            <person name="Peter M."/>
            <person name="Pfister S."/>
            <person name="Riley R."/>
            <person name="Sitrit Y."/>
            <person name="Stielow J.B."/>
            <person name="Szollosi G."/>
            <person name="Zifcakova L."/>
            <person name="Stursova M."/>
            <person name="Spatafora J.W."/>
            <person name="Tedersoo L."/>
            <person name="Vaario L.M."/>
            <person name="Yamada A."/>
            <person name="Yan M."/>
            <person name="Wang P."/>
            <person name="Xu J."/>
            <person name="Bruns T."/>
            <person name="Baldrian P."/>
            <person name="Vilgalys R."/>
            <person name="Dunand C."/>
            <person name="Henrissat B."/>
            <person name="Grigoriev I.V."/>
            <person name="Hibbett D."/>
            <person name="Nagy L.G."/>
            <person name="Martin F.M."/>
        </authorList>
    </citation>
    <scope>NUCLEOTIDE SEQUENCE</scope>
    <source>
        <strain evidence="5">UH-Tt-Lm1</strain>
    </source>
</reference>
<evidence type="ECO:0000313" key="6">
    <source>
        <dbReference type="Proteomes" id="UP000736335"/>
    </source>
</evidence>
<protein>
    <submittedName>
        <fullName evidence="5">TBC-domain-containing protein</fullName>
    </submittedName>
</protein>
<feature type="region of interest" description="Disordered" evidence="2">
    <location>
        <begin position="952"/>
        <end position="978"/>
    </location>
</feature>
<dbReference type="InterPro" id="IPR035969">
    <property type="entry name" value="Rab-GAP_TBC_sf"/>
</dbReference>
<feature type="compositionally biased region" description="Polar residues" evidence="2">
    <location>
        <begin position="860"/>
        <end position="877"/>
    </location>
</feature>
<dbReference type="SMART" id="SM00164">
    <property type="entry name" value="TBC"/>
    <property type="match status" value="1"/>
</dbReference>
<dbReference type="FunFam" id="1.10.472.80:FF:000051">
    <property type="entry name" value="Probable MDR1-Mac1p interacting protein"/>
    <property type="match status" value="1"/>
</dbReference>
<comment type="caution">
    <text evidence="5">The sequence shown here is derived from an EMBL/GenBank/DDBJ whole genome shotgun (WGS) entry which is preliminary data.</text>
</comment>